<evidence type="ECO:0000256" key="5">
    <source>
        <dbReference type="SAM" id="Phobius"/>
    </source>
</evidence>
<dbReference type="OrthoDB" id="9795248at2"/>
<feature type="transmembrane region" description="Helical" evidence="5">
    <location>
        <begin position="150"/>
        <end position="171"/>
    </location>
</feature>
<feature type="transmembrane region" description="Helical" evidence="5">
    <location>
        <begin position="221"/>
        <end position="241"/>
    </location>
</feature>
<evidence type="ECO:0000256" key="1">
    <source>
        <dbReference type="ARBA" id="ARBA00004141"/>
    </source>
</evidence>
<evidence type="ECO:0000256" key="4">
    <source>
        <dbReference type="ARBA" id="ARBA00023136"/>
    </source>
</evidence>
<feature type="transmembrane region" description="Helical" evidence="5">
    <location>
        <begin position="119"/>
        <end position="138"/>
    </location>
</feature>
<keyword evidence="8" id="KW-1185">Reference proteome</keyword>
<sequence length="405" mass="46444">METSLHLVEKFPWQKWASLLLAITLLAVPISSTAKSIGIALSVLTILLSPSLRADIWSVLSEKWCIAAYILFLLAVIACFWSPAAFADKAFVIEKYSKLLYLPILVAGFQHGKTRQMSIHAFLLAMIITSTLSILKFHGYLQSFNFKPDFVFRNHIMTGFMVAFATYLSCLLAHRRSGYTRSVYVLLAIFFTYHVLFVNSGRTGYVMYFLLMGLFTFQFRTLRHIVMWLLLVISVFLMSYFKGHNSVMKTRVNDAAQQVQSYKQNKKKNTDIGHRLQFHHFAHELLTRHVLFGNGTASFTYYFQKEKPVSSWTWRLWEPHSQYWLVAAEFGLTGLAALLFFFFSLFMTSLQLDKTKAVALAMLIPFMIGNLSDSLLFYSGSGYFFLLFMALCLGEKVEMGKRKNG</sequence>
<accession>A0A0W0VJX4</accession>
<dbReference type="STRING" id="45067.Llan_1900"/>
<organism evidence="7 8">
    <name type="scientific">Legionella lansingensis</name>
    <dbReference type="NCBI Taxonomy" id="45067"/>
    <lineage>
        <taxon>Bacteria</taxon>
        <taxon>Pseudomonadati</taxon>
        <taxon>Pseudomonadota</taxon>
        <taxon>Gammaproteobacteria</taxon>
        <taxon>Legionellales</taxon>
        <taxon>Legionellaceae</taxon>
        <taxon>Legionella</taxon>
    </lineage>
</organism>
<feature type="transmembrane region" description="Helical" evidence="5">
    <location>
        <begin position="66"/>
        <end position="87"/>
    </location>
</feature>
<dbReference type="InterPro" id="IPR051533">
    <property type="entry name" value="WaaL-like"/>
</dbReference>
<evidence type="ECO:0000256" key="2">
    <source>
        <dbReference type="ARBA" id="ARBA00022692"/>
    </source>
</evidence>
<dbReference type="PATRIC" id="fig|45067.4.peg.1989"/>
<dbReference type="RefSeq" id="WP_051546287.1">
    <property type="nucleotide sequence ID" value="NZ_CAAAJD010000033.1"/>
</dbReference>
<keyword evidence="3 5" id="KW-1133">Transmembrane helix</keyword>
<dbReference type="eggNOG" id="COG3307">
    <property type="taxonomic scope" value="Bacteria"/>
</dbReference>
<name>A0A0W0VJX4_9GAMM</name>
<dbReference type="PANTHER" id="PTHR37422">
    <property type="entry name" value="TEICHURONIC ACID BIOSYNTHESIS PROTEIN TUAE"/>
    <property type="match status" value="1"/>
</dbReference>
<protein>
    <submittedName>
        <fullName evidence="7">O-antigen biosynthesis protein</fullName>
    </submittedName>
</protein>
<proteinExistence type="predicted"/>
<reference evidence="7 8" key="1">
    <citation type="submission" date="2015-11" db="EMBL/GenBank/DDBJ databases">
        <title>Genomic analysis of 38 Legionella species identifies large and diverse effector repertoires.</title>
        <authorList>
            <person name="Burstein D."/>
            <person name="Amaro F."/>
            <person name="Zusman T."/>
            <person name="Lifshitz Z."/>
            <person name="Cohen O."/>
            <person name="Gilbert J.A."/>
            <person name="Pupko T."/>
            <person name="Shuman H.A."/>
            <person name="Segal G."/>
        </authorList>
    </citation>
    <scope>NUCLEOTIDE SEQUENCE [LARGE SCALE GENOMIC DNA]</scope>
    <source>
        <strain evidence="7 8">ATCC 49751</strain>
    </source>
</reference>
<dbReference type="EMBL" id="LNYI01000041">
    <property type="protein sequence ID" value="KTD20399.1"/>
    <property type="molecule type" value="Genomic_DNA"/>
</dbReference>
<dbReference type="InterPro" id="IPR007016">
    <property type="entry name" value="O-antigen_ligase-rel_domated"/>
</dbReference>
<comment type="caution">
    <text evidence="7">The sequence shown here is derived from an EMBL/GenBank/DDBJ whole genome shotgun (WGS) entry which is preliminary data.</text>
</comment>
<comment type="subcellular location">
    <subcellularLocation>
        <location evidence="1">Membrane</location>
        <topology evidence="1">Multi-pass membrane protein</topology>
    </subcellularLocation>
</comment>
<keyword evidence="4 5" id="KW-0472">Membrane</keyword>
<dbReference type="PANTHER" id="PTHR37422:SF13">
    <property type="entry name" value="LIPOPOLYSACCHARIDE BIOSYNTHESIS PROTEIN PA4999-RELATED"/>
    <property type="match status" value="1"/>
</dbReference>
<gene>
    <name evidence="7" type="ORF">Llan_1900</name>
</gene>
<dbReference type="Pfam" id="PF04932">
    <property type="entry name" value="Wzy_C"/>
    <property type="match status" value="1"/>
</dbReference>
<feature type="transmembrane region" description="Helical" evidence="5">
    <location>
        <begin position="183"/>
        <end position="201"/>
    </location>
</feature>
<feature type="transmembrane region" description="Helical" evidence="5">
    <location>
        <begin position="377"/>
        <end position="394"/>
    </location>
</feature>
<dbReference type="Proteomes" id="UP000054869">
    <property type="component" value="Unassembled WGS sequence"/>
</dbReference>
<evidence type="ECO:0000259" key="6">
    <source>
        <dbReference type="Pfam" id="PF04932"/>
    </source>
</evidence>
<feature type="transmembrane region" description="Helical" evidence="5">
    <location>
        <begin position="323"/>
        <end position="343"/>
    </location>
</feature>
<keyword evidence="2 5" id="KW-0812">Transmembrane</keyword>
<evidence type="ECO:0000313" key="7">
    <source>
        <dbReference type="EMBL" id="KTD20399.1"/>
    </source>
</evidence>
<feature type="domain" description="O-antigen ligase-related" evidence="6">
    <location>
        <begin position="189"/>
        <end position="339"/>
    </location>
</feature>
<dbReference type="AlphaFoldDB" id="A0A0W0VJX4"/>
<dbReference type="GO" id="GO:0016020">
    <property type="term" value="C:membrane"/>
    <property type="evidence" value="ECO:0007669"/>
    <property type="project" value="UniProtKB-SubCell"/>
</dbReference>
<evidence type="ECO:0000313" key="8">
    <source>
        <dbReference type="Proteomes" id="UP000054869"/>
    </source>
</evidence>
<evidence type="ECO:0000256" key="3">
    <source>
        <dbReference type="ARBA" id="ARBA00022989"/>
    </source>
</evidence>